<feature type="transmembrane region" description="Helical" evidence="1">
    <location>
        <begin position="348"/>
        <end position="368"/>
    </location>
</feature>
<dbReference type="EMBL" id="CP030032">
    <property type="protein sequence ID" value="AWV89775.1"/>
    <property type="molecule type" value="Genomic_DNA"/>
</dbReference>
<evidence type="ECO:0000313" key="2">
    <source>
        <dbReference type="EMBL" id="AWV89775.1"/>
    </source>
</evidence>
<keyword evidence="3" id="KW-1185">Reference proteome</keyword>
<protein>
    <recommendedName>
        <fullName evidence="4">Glycosyltransferase RgtA/B/C/D-like domain-containing protein</fullName>
    </recommendedName>
</protein>
<feature type="transmembrane region" description="Helical" evidence="1">
    <location>
        <begin position="321"/>
        <end position="342"/>
    </location>
</feature>
<evidence type="ECO:0000313" key="3">
    <source>
        <dbReference type="Proteomes" id="UP000249799"/>
    </source>
</evidence>
<organism evidence="2 3">
    <name type="scientific">Bradymonas sediminis</name>
    <dbReference type="NCBI Taxonomy" id="1548548"/>
    <lineage>
        <taxon>Bacteria</taxon>
        <taxon>Deltaproteobacteria</taxon>
        <taxon>Bradymonadales</taxon>
        <taxon>Bradymonadaceae</taxon>
        <taxon>Bradymonas</taxon>
    </lineage>
</organism>
<reference evidence="2 3" key="1">
    <citation type="submission" date="2018-06" db="EMBL/GenBank/DDBJ databases">
        <title>Lujinxingia sediminis gen. nov. sp. nov., a new facultative anaerobic member of the class Deltaproteobacteria, and proposal of Lujinxingaceae fam. nov.</title>
        <authorList>
            <person name="Guo L.-Y."/>
            <person name="Li C.-M."/>
            <person name="Wang S."/>
            <person name="Du Z.-J."/>
        </authorList>
    </citation>
    <scope>NUCLEOTIDE SEQUENCE [LARGE SCALE GENOMIC DNA]</scope>
    <source>
        <strain evidence="2 3">FA350</strain>
    </source>
</reference>
<sequence>MRWLKTPVFWLFLVITISLSYSWMSPQISAPNERSRIYLTMAVVDSGTLSLNEQIDKYGTPFDIAKRDGHFYSDKAPGSSFLAVPAFALYRLLGGSDSIEKALIFMRLFVMVPFTLLGLVFLRKTLLGIGIRESIANRTTVAYALGTSVFHYGAAFYGHALVASAALGAALGIQRGLSSENPRARFCWRVFAGFSGGMAFAIEYQAALICVGIAIAYLSVREHRTITAVLAPALGASVSVGATLVYNIFAFGGPFKTSYNFLFYNYSEEVHSKGLYGITLPSAESVYGLLFSPSRGIILCAPLVFVGILALGAMWRHTRWLAIYIGFCAATFFLMAAGSSVWFGGWSFGPRLLVPIFGLTAIAAAAGLEELSDRPLLSTLAHAYIAAGIAYNTLVTTAFPELPPRITNPLQTVALPLFERGKPSPNLGMALLGLEGSASVIPLALLIVAVIGYFLYQRATPDRPPLWRRSIVAVSAVAVLFGTFVYEYPESDSAKSSQKFVKFLSSRRIDPK</sequence>
<dbReference type="OrthoDB" id="246802at2"/>
<evidence type="ECO:0008006" key="4">
    <source>
        <dbReference type="Google" id="ProtNLM"/>
    </source>
</evidence>
<feature type="transmembrane region" description="Helical" evidence="1">
    <location>
        <begin position="191"/>
        <end position="217"/>
    </location>
</feature>
<evidence type="ECO:0000256" key="1">
    <source>
        <dbReference type="SAM" id="Phobius"/>
    </source>
</evidence>
<name>A0A2Z4FLT7_9DELT</name>
<feature type="transmembrane region" description="Helical" evidence="1">
    <location>
        <begin position="466"/>
        <end position="486"/>
    </location>
</feature>
<dbReference type="Proteomes" id="UP000249799">
    <property type="component" value="Chromosome"/>
</dbReference>
<proteinExistence type="predicted"/>
<feature type="transmembrane region" description="Helical" evidence="1">
    <location>
        <begin position="102"/>
        <end position="122"/>
    </location>
</feature>
<keyword evidence="1" id="KW-1133">Transmembrane helix</keyword>
<feature type="transmembrane region" description="Helical" evidence="1">
    <location>
        <begin position="380"/>
        <end position="399"/>
    </location>
</feature>
<keyword evidence="1" id="KW-0812">Transmembrane</keyword>
<feature type="transmembrane region" description="Helical" evidence="1">
    <location>
        <begin position="229"/>
        <end position="249"/>
    </location>
</feature>
<gene>
    <name evidence="2" type="ORF">DN745_10670</name>
</gene>
<feature type="transmembrane region" description="Helical" evidence="1">
    <location>
        <begin position="143"/>
        <end position="171"/>
    </location>
</feature>
<feature type="transmembrane region" description="Helical" evidence="1">
    <location>
        <begin position="296"/>
        <end position="314"/>
    </location>
</feature>
<accession>A0A2Z4FLT7</accession>
<dbReference type="AlphaFoldDB" id="A0A2Z4FLT7"/>
<dbReference type="KEGG" id="bsed:DN745_10670"/>
<keyword evidence="1" id="KW-0472">Membrane</keyword>
<feature type="transmembrane region" description="Helical" evidence="1">
    <location>
        <begin position="427"/>
        <end position="454"/>
    </location>
</feature>